<reference evidence="2" key="1">
    <citation type="submission" date="2019-08" db="EMBL/GenBank/DDBJ databases">
        <authorList>
            <person name="Kucharzyk K."/>
            <person name="Murdoch R.W."/>
            <person name="Higgins S."/>
            <person name="Loffler F."/>
        </authorList>
    </citation>
    <scope>NUCLEOTIDE SEQUENCE</scope>
</reference>
<dbReference type="AlphaFoldDB" id="A0A645HG84"/>
<protein>
    <submittedName>
        <fullName evidence="2">Uncharacterized protein</fullName>
    </submittedName>
</protein>
<keyword evidence="1" id="KW-0472">Membrane</keyword>
<feature type="transmembrane region" description="Helical" evidence="1">
    <location>
        <begin position="10"/>
        <end position="28"/>
    </location>
</feature>
<sequence>MKKIKNNKKILLLLTVLGIVGVYFIITFLTKEGIIIVIIQVFYFQHVLILF</sequence>
<feature type="transmembrane region" description="Helical" evidence="1">
    <location>
        <begin position="34"/>
        <end position="50"/>
    </location>
</feature>
<name>A0A645HG84_9ZZZZ</name>
<accession>A0A645HG84</accession>
<evidence type="ECO:0000313" key="2">
    <source>
        <dbReference type="EMBL" id="MPN38021.1"/>
    </source>
</evidence>
<gene>
    <name evidence="2" type="ORF">SDC9_185543</name>
</gene>
<comment type="caution">
    <text evidence="2">The sequence shown here is derived from an EMBL/GenBank/DDBJ whole genome shotgun (WGS) entry which is preliminary data.</text>
</comment>
<evidence type="ECO:0000256" key="1">
    <source>
        <dbReference type="SAM" id="Phobius"/>
    </source>
</evidence>
<proteinExistence type="predicted"/>
<organism evidence="2">
    <name type="scientific">bioreactor metagenome</name>
    <dbReference type="NCBI Taxonomy" id="1076179"/>
    <lineage>
        <taxon>unclassified sequences</taxon>
        <taxon>metagenomes</taxon>
        <taxon>ecological metagenomes</taxon>
    </lineage>
</organism>
<dbReference type="EMBL" id="VSSQ01093000">
    <property type="protein sequence ID" value="MPN38021.1"/>
    <property type="molecule type" value="Genomic_DNA"/>
</dbReference>
<keyword evidence="1" id="KW-1133">Transmembrane helix</keyword>
<keyword evidence="1" id="KW-0812">Transmembrane</keyword>